<gene>
    <name evidence="1" type="ORF">RHMOL_Rhmol13G0275700</name>
</gene>
<reference evidence="1" key="1">
    <citation type="submission" date="2022-02" db="EMBL/GenBank/DDBJ databases">
        <title>Plant Genome Project.</title>
        <authorList>
            <person name="Zhang R.-G."/>
        </authorList>
    </citation>
    <scope>NUCLEOTIDE SEQUENCE</scope>
    <source>
        <strain evidence="1">AT1</strain>
    </source>
</reference>
<organism evidence="1 2">
    <name type="scientific">Rhododendron molle</name>
    <name type="common">Chinese azalea</name>
    <name type="synonym">Azalea mollis</name>
    <dbReference type="NCBI Taxonomy" id="49168"/>
    <lineage>
        <taxon>Eukaryota</taxon>
        <taxon>Viridiplantae</taxon>
        <taxon>Streptophyta</taxon>
        <taxon>Embryophyta</taxon>
        <taxon>Tracheophyta</taxon>
        <taxon>Spermatophyta</taxon>
        <taxon>Magnoliopsida</taxon>
        <taxon>eudicotyledons</taxon>
        <taxon>Gunneridae</taxon>
        <taxon>Pentapetalae</taxon>
        <taxon>asterids</taxon>
        <taxon>Ericales</taxon>
        <taxon>Ericaceae</taxon>
        <taxon>Ericoideae</taxon>
        <taxon>Rhodoreae</taxon>
        <taxon>Rhododendron</taxon>
    </lineage>
</organism>
<evidence type="ECO:0000313" key="2">
    <source>
        <dbReference type="Proteomes" id="UP001062846"/>
    </source>
</evidence>
<protein>
    <submittedName>
        <fullName evidence="1">Uncharacterized protein</fullName>
    </submittedName>
</protein>
<comment type="caution">
    <text evidence="1">The sequence shown here is derived from an EMBL/GenBank/DDBJ whole genome shotgun (WGS) entry which is preliminary data.</text>
</comment>
<accession>A0ACC0LCF9</accession>
<keyword evidence="2" id="KW-1185">Reference proteome</keyword>
<proteinExistence type="predicted"/>
<dbReference type="EMBL" id="CM046400">
    <property type="protein sequence ID" value="KAI8526017.1"/>
    <property type="molecule type" value="Genomic_DNA"/>
</dbReference>
<name>A0ACC0LCF9_RHOML</name>
<dbReference type="Proteomes" id="UP001062846">
    <property type="component" value="Chromosome 13"/>
</dbReference>
<sequence>MLLMMIIAVATTIPTTAANHTRKRLVEGQHFECWRYLDHVEGCRVDLYISLKQKRLGLGAGCCKRIEELGDACFKEVFKYGPFSVLFGDAVKGYCSWVESPPSPPVYLPQSSSSAPQARFVRVLLPVMGSALFSAPVNGSHLPNFIRAYRVGVGVRSVWILYYLGLDWFSSGDFAGLASAGVPVSKSG</sequence>
<evidence type="ECO:0000313" key="1">
    <source>
        <dbReference type="EMBL" id="KAI8526017.1"/>
    </source>
</evidence>